<dbReference type="InterPro" id="IPR040260">
    <property type="entry name" value="RFA2-like"/>
</dbReference>
<dbReference type="PANTHER" id="PTHR13989:SF33">
    <property type="entry name" value="CST COMPLEX SUBUNIT STN1"/>
    <property type="match status" value="1"/>
</dbReference>
<keyword evidence="6" id="KW-0238">DNA-binding</keyword>
<evidence type="ECO:0000259" key="10">
    <source>
        <dbReference type="Pfam" id="PF10451"/>
    </source>
</evidence>
<evidence type="ECO:0000256" key="6">
    <source>
        <dbReference type="ARBA" id="ARBA00023125"/>
    </source>
</evidence>
<sequence length="548" mass="60877">MSSSRPYSEAESSTSQRHAPINLIWNWTLTPEAIAPCFARDVLDMAESGVRDAEFFWLGRIPCRSVKLVGLVVGIQAYESRIVYHVDDGTAVIECQHRPAMPNQGKSKDQEVLPLLQPIAYVGCTVVVIGRVASWHDTRRILVDTIARCSSCNEEPEHWINVGTLHKTHYYVAEPFTLPARAAPQTQPPPSVLETVSRPATPSSTHSHSVASSPVKSSTQASPHKLRHPSKLHTRDLTDNAFRIYLKHFMDYADELELVPPEPSTPTKSSRYTLPPSDETPRPHRHEASRIVPIDFTHPPPPADDVTRGFTLSYLRRVPELSLMAKRVVKAEAKRRAREAHKRAKEAKDGVPGKKPVVTQTMRNDQQKLHPRMKRLFSWAILQLVKEGDVILWEGSVYPCPAKGAADPDSSALWKSSSSTSTAGGNSTVFSSVSIAEDDEDEGELTDPYSDEEAYVSLTPAVLATTIESTIAKLVARAAARDQARTDSSRPRPRMRGGGATVQEIMSYLKADDMWRNLSEFAVKEALVFLKDEGRAWNPSADRWDLSL</sequence>
<feature type="domain" description="CST complex subunit Stn1 N-terminal" evidence="10">
    <location>
        <begin position="54"/>
        <end position="165"/>
    </location>
</feature>
<evidence type="ECO:0000256" key="2">
    <source>
        <dbReference type="ARBA" id="ARBA00004574"/>
    </source>
</evidence>
<gene>
    <name evidence="11" type="ORF">R3P38DRAFT_769040</name>
</gene>
<dbReference type="Proteomes" id="UP001362999">
    <property type="component" value="Unassembled WGS sequence"/>
</dbReference>
<name>A0AAW0BZ09_9AGAR</name>
<evidence type="ECO:0000256" key="3">
    <source>
        <dbReference type="ARBA" id="ARBA00017411"/>
    </source>
</evidence>
<dbReference type="GO" id="GO:0000781">
    <property type="term" value="C:chromosome, telomeric region"/>
    <property type="evidence" value="ECO:0007669"/>
    <property type="project" value="UniProtKB-SubCell"/>
</dbReference>
<dbReference type="Pfam" id="PF10451">
    <property type="entry name" value="Stn1"/>
    <property type="match status" value="1"/>
</dbReference>
<dbReference type="GO" id="GO:0003677">
    <property type="term" value="F:DNA binding"/>
    <property type="evidence" value="ECO:0007669"/>
    <property type="project" value="UniProtKB-KW"/>
</dbReference>
<keyword evidence="4" id="KW-0158">Chromosome</keyword>
<evidence type="ECO:0000313" key="11">
    <source>
        <dbReference type="EMBL" id="KAK7032727.1"/>
    </source>
</evidence>
<evidence type="ECO:0000256" key="9">
    <source>
        <dbReference type="SAM" id="MobiDB-lite"/>
    </source>
</evidence>
<feature type="region of interest" description="Disordered" evidence="9">
    <location>
        <begin position="408"/>
        <end position="428"/>
    </location>
</feature>
<proteinExistence type="predicted"/>
<evidence type="ECO:0000256" key="8">
    <source>
        <dbReference type="ARBA" id="ARBA00030039"/>
    </source>
</evidence>
<dbReference type="AlphaFoldDB" id="A0AAW0BZ09"/>
<comment type="caution">
    <text evidence="11">The sequence shown here is derived from an EMBL/GenBank/DDBJ whole genome shotgun (WGS) entry which is preliminary data.</text>
</comment>
<evidence type="ECO:0000256" key="4">
    <source>
        <dbReference type="ARBA" id="ARBA00022454"/>
    </source>
</evidence>
<evidence type="ECO:0000256" key="5">
    <source>
        <dbReference type="ARBA" id="ARBA00022895"/>
    </source>
</evidence>
<dbReference type="InterPro" id="IPR012340">
    <property type="entry name" value="NA-bd_OB-fold"/>
</dbReference>
<dbReference type="InterPro" id="IPR018856">
    <property type="entry name" value="Stn1_N"/>
</dbReference>
<keyword evidence="5" id="KW-0779">Telomere</keyword>
<accession>A0AAW0BZ09</accession>
<feature type="region of interest" description="Disordered" evidence="9">
    <location>
        <begin position="257"/>
        <end position="286"/>
    </location>
</feature>
<evidence type="ECO:0000313" key="12">
    <source>
        <dbReference type="Proteomes" id="UP001362999"/>
    </source>
</evidence>
<protein>
    <recommendedName>
        <fullName evidence="3">CST complex subunit STN1</fullName>
    </recommendedName>
    <alternativeName>
        <fullName evidence="8">Suppressor of cdc thirteen homolog</fullName>
    </alternativeName>
</protein>
<reference evidence="11 12" key="1">
    <citation type="journal article" date="2024" name="J Genomics">
        <title>Draft genome sequencing and assembly of Favolaschia claudopus CIRM-BRFM 2984 isolated from oak limbs.</title>
        <authorList>
            <person name="Navarro D."/>
            <person name="Drula E."/>
            <person name="Chaduli D."/>
            <person name="Cazenave R."/>
            <person name="Ahrendt S."/>
            <person name="Wang J."/>
            <person name="Lipzen A."/>
            <person name="Daum C."/>
            <person name="Barry K."/>
            <person name="Grigoriev I.V."/>
            <person name="Favel A."/>
            <person name="Rosso M.N."/>
            <person name="Martin F."/>
        </authorList>
    </citation>
    <scope>NUCLEOTIDE SEQUENCE [LARGE SCALE GENOMIC DNA]</scope>
    <source>
        <strain evidence="11 12">CIRM-BRFM 2984</strain>
    </source>
</reference>
<feature type="region of interest" description="Disordered" evidence="9">
    <location>
        <begin position="181"/>
        <end position="233"/>
    </location>
</feature>
<dbReference type="Gene3D" id="2.40.50.140">
    <property type="entry name" value="Nucleic acid-binding proteins"/>
    <property type="match status" value="1"/>
</dbReference>
<feature type="compositionally biased region" description="Low complexity" evidence="9">
    <location>
        <begin position="200"/>
        <end position="218"/>
    </location>
</feature>
<dbReference type="SUPFAM" id="SSF50249">
    <property type="entry name" value="Nucleic acid-binding proteins"/>
    <property type="match status" value="1"/>
</dbReference>
<keyword evidence="12" id="KW-1185">Reference proteome</keyword>
<feature type="compositionally biased region" description="Low complexity" evidence="9">
    <location>
        <begin position="410"/>
        <end position="428"/>
    </location>
</feature>
<dbReference type="GO" id="GO:0005634">
    <property type="term" value="C:nucleus"/>
    <property type="evidence" value="ECO:0007669"/>
    <property type="project" value="UniProtKB-SubCell"/>
</dbReference>
<dbReference type="PANTHER" id="PTHR13989">
    <property type="entry name" value="REPLICATION PROTEIN A-RELATED"/>
    <property type="match status" value="1"/>
</dbReference>
<dbReference type="EMBL" id="JAWWNJ010000023">
    <property type="protein sequence ID" value="KAK7032727.1"/>
    <property type="molecule type" value="Genomic_DNA"/>
</dbReference>
<evidence type="ECO:0000256" key="1">
    <source>
        <dbReference type="ARBA" id="ARBA00004123"/>
    </source>
</evidence>
<organism evidence="11 12">
    <name type="scientific">Favolaschia claudopus</name>
    <dbReference type="NCBI Taxonomy" id="2862362"/>
    <lineage>
        <taxon>Eukaryota</taxon>
        <taxon>Fungi</taxon>
        <taxon>Dikarya</taxon>
        <taxon>Basidiomycota</taxon>
        <taxon>Agaricomycotina</taxon>
        <taxon>Agaricomycetes</taxon>
        <taxon>Agaricomycetidae</taxon>
        <taxon>Agaricales</taxon>
        <taxon>Marasmiineae</taxon>
        <taxon>Mycenaceae</taxon>
        <taxon>Favolaschia</taxon>
    </lineage>
</organism>
<keyword evidence="7" id="KW-0539">Nucleus</keyword>
<evidence type="ECO:0000256" key="7">
    <source>
        <dbReference type="ARBA" id="ARBA00023242"/>
    </source>
</evidence>
<comment type="subcellular location">
    <subcellularLocation>
        <location evidence="2">Chromosome</location>
        <location evidence="2">Telomere</location>
    </subcellularLocation>
    <subcellularLocation>
        <location evidence="1">Nucleus</location>
    </subcellularLocation>
</comment>